<dbReference type="PANTHER" id="PTHR36703">
    <property type="entry name" value="TRIACYLGLYCEROL LIPASE-LIKE PROTEIN"/>
    <property type="match status" value="1"/>
</dbReference>
<feature type="compositionally biased region" description="Polar residues" evidence="1">
    <location>
        <begin position="609"/>
        <end position="628"/>
    </location>
</feature>
<evidence type="ECO:0008006" key="4">
    <source>
        <dbReference type="Google" id="ProtNLM"/>
    </source>
</evidence>
<dbReference type="HOGENOM" id="CLU_016117_0_0_1"/>
<feature type="region of interest" description="Disordered" evidence="1">
    <location>
        <begin position="604"/>
        <end position="641"/>
    </location>
</feature>
<proteinExistence type="predicted"/>
<feature type="compositionally biased region" description="Basic and acidic residues" evidence="1">
    <location>
        <begin position="629"/>
        <end position="641"/>
    </location>
</feature>
<feature type="compositionally biased region" description="Pro residues" evidence="1">
    <location>
        <begin position="515"/>
        <end position="553"/>
    </location>
</feature>
<evidence type="ECO:0000313" key="2">
    <source>
        <dbReference type="EMBL" id="EFJ35316.1"/>
    </source>
</evidence>
<reference evidence="2 3" key="1">
    <citation type="journal article" date="2011" name="Science">
        <title>The Selaginella genome identifies genetic changes associated with the evolution of vascular plants.</title>
        <authorList>
            <person name="Banks J.A."/>
            <person name="Nishiyama T."/>
            <person name="Hasebe M."/>
            <person name="Bowman J.L."/>
            <person name="Gribskov M."/>
            <person name="dePamphilis C."/>
            <person name="Albert V.A."/>
            <person name="Aono N."/>
            <person name="Aoyama T."/>
            <person name="Ambrose B.A."/>
            <person name="Ashton N.W."/>
            <person name="Axtell M.J."/>
            <person name="Barker E."/>
            <person name="Barker M.S."/>
            <person name="Bennetzen J.L."/>
            <person name="Bonawitz N.D."/>
            <person name="Chapple C."/>
            <person name="Cheng C."/>
            <person name="Correa L.G."/>
            <person name="Dacre M."/>
            <person name="DeBarry J."/>
            <person name="Dreyer I."/>
            <person name="Elias M."/>
            <person name="Engstrom E.M."/>
            <person name="Estelle M."/>
            <person name="Feng L."/>
            <person name="Finet C."/>
            <person name="Floyd S.K."/>
            <person name="Frommer W.B."/>
            <person name="Fujita T."/>
            <person name="Gramzow L."/>
            <person name="Gutensohn M."/>
            <person name="Harholt J."/>
            <person name="Hattori M."/>
            <person name="Heyl A."/>
            <person name="Hirai T."/>
            <person name="Hiwatashi Y."/>
            <person name="Ishikawa M."/>
            <person name="Iwata M."/>
            <person name="Karol K.G."/>
            <person name="Koehler B."/>
            <person name="Kolukisaoglu U."/>
            <person name="Kubo M."/>
            <person name="Kurata T."/>
            <person name="Lalonde S."/>
            <person name="Li K."/>
            <person name="Li Y."/>
            <person name="Litt A."/>
            <person name="Lyons E."/>
            <person name="Manning G."/>
            <person name="Maruyama T."/>
            <person name="Michael T.P."/>
            <person name="Mikami K."/>
            <person name="Miyazaki S."/>
            <person name="Morinaga S."/>
            <person name="Murata T."/>
            <person name="Mueller-Roeber B."/>
            <person name="Nelson D.R."/>
            <person name="Obara M."/>
            <person name="Oguri Y."/>
            <person name="Olmstead R.G."/>
            <person name="Onodera N."/>
            <person name="Petersen B.L."/>
            <person name="Pils B."/>
            <person name="Prigge M."/>
            <person name="Rensing S.A."/>
            <person name="Riano-Pachon D.M."/>
            <person name="Roberts A.W."/>
            <person name="Sato Y."/>
            <person name="Scheller H.V."/>
            <person name="Schulz B."/>
            <person name="Schulz C."/>
            <person name="Shakirov E.V."/>
            <person name="Shibagaki N."/>
            <person name="Shinohara N."/>
            <person name="Shippen D.E."/>
            <person name="Soerensen I."/>
            <person name="Sotooka R."/>
            <person name="Sugimoto N."/>
            <person name="Sugita M."/>
            <person name="Sumikawa N."/>
            <person name="Tanurdzic M."/>
            <person name="Theissen G."/>
            <person name="Ulvskov P."/>
            <person name="Wakazuki S."/>
            <person name="Weng J.K."/>
            <person name="Willats W.W."/>
            <person name="Wipf D."/>
            <person name="Wolf P.G."/>
            <person name="Yang L."/>
            <person name="Zimmer A.D."/>
            <person name="Zhu Q."/>
            <person name="Mitros T."/>
            <person name="Hellsten U."/>
            <person name="Loque D."/>
            <person name="Otillar R."/>
            <person name="Salamov A."/>
            <person name="Schmutz J."/>
            <person name="Shapiro H."/>
            <person name="Lindquist E."/>
            <person name="Lucas S."/>
            <person name="Rokhsar D."/>
            <person name="Grigoriev I.V."/>
        </authorList>
    </citation>
    <scope>NUCLEOTIDE SEQUENCE [LARGE SCALE GENOMIC DNA]</scope>
</reference>
<dbReference type="Proteomes" id="UP000001514">
    <property type="component" value="Unassembled WGS sequence"/>
</dbReference>
<evidence type="ECO:0000313" key="3">
    <source>
        <dbReference type="Proteomes" id="UP000001514"/>
    </source>
</evidence>
<dbReference type="PANTHER" id="PTHR36703:SF1">
    <property type="entry name" value="TRIACYLGLYCEROL LIPASE-LIKE PROTEIN"/>
    <property type="match status" value="1"/>
</dbReference>
<feature type="region of interest" description="Disordered" evidence="1">
    <location>
        <begin position="508"/>
        <end position="567"/>
    </location>
</feature>
<keyword evidence="3" id="KW-1185">Reference proteome</keyword>
<dbReference type="AlphaFoldDB" id="D8QWY6"/>
<gene>
    <name evidence="2" type="ORF">SELMODRAFT_438595</name>
</gene>
<protein>
    <recommendedName>
        <fullName evidence="4">RRM domain-containing protein</fullName>
    </recommendedName>
</protein>
<sequence>MSFRVGGGIQRFGSRIVHAKDAIKDTFLSTKNVFEQHKLVFTIGTSVLSAGAAWAGYVGRQVHQQHVENRLNSIENAMKSQTGLPEDEILAMTRRGVSFKTCFASVGTASVITYILGFRSGRKFTLARIEKQKQRLLLATNNPKVPISQRPIALKLQQRLNAIKMRTSGWRRKKSGSNQQKSVREEEELYPDKAEIFLSGNHRETMRSKPSEAINQLLSSSPRGALRATAHRIMALVEAREDWGKTSDLAWSSGVAPWSVLIAGLPRNSMTSQALQSLAREAVGGFEMVPDGMELVNFARIFSPPGATAEEDCAVVGFSCEAVAELFLDSWPELQLPHGIESTKLTFARNFRSSKRVDSRQEIMHDLVCSAPSPLEERFVVYVSGLPEEWIDQARLRDYFAQIVKEYQSEEVVRSVHVSPLLKDAYVELTSDVTADLVFYRSKRDRLLDKISKEVFMCRGVGSIPLLHWKLPRIKAAAAEEASLKNGGGSEKKATFLDFLKNQPGIPGKALDLNVPPPLASNPEIAPPPPPASSPKAAPPPPASSLEEAPPPLSNRETTHLRPRPALVAAPCAGRALKVETERDDANFQFRAANFNVAPMQRPCENNHDSAMTNNDTMSVCDSESVDSFQRDQRSRNDSLKRSSVFVGSLAEHNPTKLKELFHTLLRKSMPLVSPDSIRVRWTRGKSFCLVGLRSEKAAQMLMDAYMEHTRDAHIPGFPLAIYRHRGYQRPGTEVCSDFSVDESGLVLVQGLPPRLHACLVQGALTELLETALAGAKKFHSNMARNFFSYFRYDPMFGTARVRFKSRVACEHLLTLKNCRLELAGGVISLEREASPPGFGDHLDQDFMDGNWKRKRPFSAEHSHAKQARQSYY</sequence>
<name>D8QWY6_SELML</name>
<dbReference type="STRING" id="88036.D8QWY6"/>
<feature type="region of interest" description="Disordered" evidence="1">
    <location>
        <begin position="168"/>
        <end position="187"/>
    </location>
</feature>
<organism evidence="3">
    <name type="scientific">Selaginella moellendorffii</name>
    <name type="common">Spikemoss</name>
    <dbReference type="NCBI Taxonomy" id="88036"/>
    <lineage>
        <taxon>Eukaryota</taxon>
        <taxon>Viridiplantae</taxon>
        <taxon>Streptophyta</taxon>
        <taxon>Embryophyta</taxon>
        <taxon>Tracheophyta</taxon>
        <taxon>Lycopodiopsida</taxon>
        <taxon>Selaginellales</taxon>
        <taxon>Selaginellaceae</taxon>
        <taxon>Selaginella</taxon>
    </lineage>
</organism>
<dbReference type="eggNOG" id="ENOG502RXY5">
    <property type="taxonomic scope" value="Eukaryota"/>
</dbReference>
<accession>D8QWY6</accession>
<evidence type="ECO:0000256" key="1">
    <source>
        <dbReference type="SAM" id="MobiDB-lite"/>
    </source>
</evidence>
<dbReference type="Gramene" id="EFJ35316">
    <property type="protein sequence ID" value="EFJ35316"/>
    <property type="gene ID" value="SELMODRAFT_438595"/>
</dbReference>
<dbReference type="InParanoid" id="D8QWY6"/>
<dbReference type="KEGG" id="smo:SELMODRAFT_438595"/>
<dbReference type="EMBL" id="GL377568">
    <property type="protein sequence ID" value="EFJ35316.1"/>
    <property type="molecule type" value="Genomic_DNA"/>
</dbReference>